<evidence type="ECO:0000256" key="6">
    <source>
        <dbReference type="ARBA" id="ARBA00038076"/>
    </source>
</evidence>
<feature type="domain" description="ABC3 transporter permease C-terminal" evidence="9">
    <location>
        <begin position="806"/>
        <end position="928"/>
    </location>
</feature>
<feature type="transmembrane region" description="Helical" evidence="8">
    <location>
        <begin position="566"/>
        <end position="589"/>
    </location>
</feature>
<dbReference type="InterPro" id="IPR003838">
    <property type="entry name" value="ABC3_permease_C"/>
</dbReference>
<evidence type="ECO:0000256" key="4">
    <source>
        <dbReference type="ARBA" id="ARBA00022989"/>
    </source>
</evidence>
<dbReference type="Proteomes" id="UP000515511">
    <property type="component" value="Chromosome"/>
</dbReference>
<sequence>MARARTSHLSDAGLALRALRAFRGGLLLLAIVTVVAATALSAWPRVSSGLLTAELQHELGQAGAGGRDVTTSIPTGSFAPGPVLDASAVWRDLPAIADTVRQGMKPPLRAVVGHGDSSARSFDVPIIPPAGAASNSRYAVGVEAYRGLRGEARLVSGAWPSPVAATVAGAAPGAGGMPGAGGTPGAGGGAGASGTPAAAPPTVEVVLAPEAAKLLGWTVGTTREIASNPGLTLKLTGLVEPTHAADDFWNLDAVRAHGHFVDKGDAGKEFGAVAWLDADSWPKVTPAFDGTVASLWYPVAPGGFRAEDLPAVRGALGSFLALPPTVRVGEVPAPLTFGTSLLTPLDAFQSRAQPANTLFAILAAGPLVVALTVLALGARLVVSRRREALALMAARGASPWRLRGSLALDGALASIPAAALGLGIALLLTPGAVPVLLPVGLAAVCALAPPLALVLAAGSLVPSPVAPPARSRWAWVAEVIVLGLAALSVVLLARRGLSSPGSGLEVDPLAALTPVLVALAACVVVLRVTAVPLAWLTGALRRGRGAVAFLGAAGSLGASGRRGRGALLWPVFALIAGASIALFSVSVLATARDGLDQGARARVGSDLSLTAASTLDAGRLAAVKRVPGVAATATVDWAGGVTISAAGTSQVVSGYLVDPKQLEAVQRDLPASARLSTLLTGGLPGRTGAVLGGWESRIPVTSALIVGQGSNVHLAVTELDFAPGVYIHDSRWAIIDRTTLPHSSDLSGTPQTVLVALAPGADAAAVHTALARIGGAGAVVGDAVAERAALHGSPLVAGTEAVALLSIALTVLLCVAALLLTLVMNTAARIRLVATLRTVGFSARQTAGVLAWELGPVLVVGLIAGTVVGLVLPAVVLGPLDLRGFTGSPVQPAIVRDPWLTAAALAGFLAVAALATLVALAGARRSSPAAVLRAAGDLPTTGGQ</sequence>
<name>A0A7G6YAD7_9MICO</name>
<dbReference type="InterPro" id="IPR050250">
    <property type="entry name" value="Macrolide_Exporter_MacB"/>
</dbReference>
<feature type="compositionally biased region" description="Gly residues" evidence="7">
    <location>
        <begin position="179"/>
        <end position="192"/>
    </location>
</feature>
<feature type="transmembrane region" description="Helical" evidence="8">
    <location>
        <begin position="435"/>
        <end position="461"/>
    </location>
</feature>
<feature type="transmembrane region" description="Helical" evidence="8">
    <location>
        <begin position="801"/>
        <end position="828"/>
    </location>
</feature>
<comment type="similarity">
    <text evidence="6">Belongs to the ABC-4 integral membrane protein family.</text>
</comment>
<organism evidence="10 11">
    <name type="scientific">Leifsonia shinshuensis</name>
    <dbReference type="NCBI Taxonomy" id="150026"/>
    <lineage>
        <taxon>Bacteria</taxon>
        <taxon>Bacillati</taxon>
        <taxon>Actinomycetota</taxon>
        <taxon>Actinomycetes</taxon>
        <taxon>Micrococcales</taxon>
        <taxon>Microbacteriaceae</taxon>
        <taxon>Leifsonia</taxon>
    </lineage>
</organism>
<evidence type="ECO:0000256" key="5">
    <source>
        <dbReference type="ARBA" id="ARBA00023136"/>
    </source>
</evidence>
<feature type="transmembrane region" description="Helical" evidence="8">
    <location>
        <begin position="358"/>
        <end position="382"/>
    </location>
</feature>
<feature type="region of interest" description="Disordered" evidence="7">
    <location>
        <begin position="179"/>
        <end position="198"/>
    </location>
</feature>
<evidence type="ECO:0000256" key="3">
    <source>
        <dbReference type="ARBA" id="ARBA00022692"/>
    </source>
</evidence>
<gene>
    <name evidence="10" type="ORF">F1C12_10150</name>
</gene>
<dbReference type="EMBL" id="CP043641">
    <property type="protein sequence ID" value="QNE35452.1"/>
    <property type="molecule type" value="Genomic_DNA"/>
</dbReference>
<proteinExistence type="inferred from homology"/>
<feature type="transmembrane region" description="Helical" evidence="8">
    <location>
        <begin position="406"/>
        <end position="429"/>
    </location>
</feature>
<dbReference type="AlphaFoldDB" id="A0A7G6YAD7"/>
<dbReference type="PANTHER" id="PTHR30572:SF4">
    <property type="entry name" value="ABC TRANSPORTER PERMEASE YTRF"/>
    <property type="match status" value="1"/>
</dbReference>
<evidence type="ECO:0000259" key="9">
    <source>
        <dbReference type="Pfam" id="PF02687"/>
    </source>
</evidence>
<feature type="transmembrane region" description="Helical" evidence="8">
    <location>
        <begin position="513"/>
        <end position="536"/>
    </location>
</feature>
<feature type="transmembrane region" description="Helical" evidence="8">
    <location>
        <begin position="21"/>
        <end position="43"/>
    </location>
</feature>
<keyword evidence="4 8" id="KW-1133">Transmembrane helix</keyword>
<keyword evidence="2" id="KW-1003">Cell membrane</keyword>
<feature type="transmembrane region" description="Helical" evidence="8">
    <location>
        <begin position="849"/>
        <end position="879"/>
    </location>
</feature>
<keyword evidence="5 8" id="KW-0472">Membrane</keyword>
<dbReference type="Pfam" id="PF02687">
    <property type="entry name" value="FtsX"/>
    <property type="match status" value="1"/>
</dbReference>
<feature type="transmembrane region" description="Helical" evidence="8">
    <location>
        <begin position="899"/>
        <end position="923"/>
    </location>
</feature>
<protein>
    <submittedName>
        <fullName evidence="10">FtsX-like permease family protein</fullName>
    </submittedName>
</protein>
<dbReference type="PANTHER" id="PTHR30572">
    <property type="entry name" value="MEMBRANE COMPONENT OF TRANSPORTER-RELATED"/>
    <property type="match status" value="1"/>
</dbReference>
<reference evidence="11" key="1">
    <citation type="submission" date="2019-09" db="EMBL/GenBank/DDBJ databases">
        <title>Antimicrobial potential of Antarctic Bacteria.</title>
        <authorList>
            <person name="Benaud N."/>
            <person name="Edwards R.J."/>
            <person name="Ferrari B.C."/>
        </authorList>
    </citation>
    <scope>NUCLEOTIDE SEQUENCE [LARGE SCALE GENOMIC DNA]</scope>
    <source>
        <strain evidence="11">INR9</strain>
    </source>
</reference>
<evidence type="ECO:0000256" key="1">
    <source>
        <dbReference type="ARBA" id="ARBA00004651"/>
    </source>
</evidence>
<comment type="subcellular location">
    <subcellularLocation>
        <location evidence="1">Cell membrane</location>
        <topology evidence="1">Multi-pass membrane protein</topology>
    </subcellularLocation>
</comment>
<keyword evidence="3 8" id="KW-0812">Transmembrane</keyword>
<evidence type="ECO:0000256" key="8">
    <source>
        <dbReference type="SAM" id="Phobius"/>
    </source>
</evidence>
<evidence type="ECO:0000313" key="11">
    <source>
        <dbReference type="Proteomes" id="UP000515511"/>
    </source>
</evidence>
<feature type="transmembrane region" description="Helical" evidence="8">
    <location>
        <begin position="473"/>
        <end position="493"/>
    </location>
</feature>
<evidence type="ECO:0000313" key="10">
    <source>
        <dbReference type="EMBL" id="QNE35452.1"/>
    </source>
</evidence>
<dbReference type="GO" id="GO:0022857">
    <property type="term" value="F:transmembrane transporter activity"/>
    <property type="evidence" value="ECO:0007669"/>
    <property type="project" value="TreeGrafter"/>
</dbReference>
<dbReference type="GO" id="GO:0005886">
    <property type="term" value="C:plasma membrane"/>
    <property type="evidence" value="ECO:0007669"/>
    <property type="project" value="UniProtKB-SubCell"/>
</dbReference>
<dbReference type="KEGG" id="lse:F1C12_10150"/>
<dbReference type="RefSeq" id="WP_185278614.1">
    <property type="nucleotide sequence ID" value="NZ_CP043641.1"/>
</dbReference>
<evidence type="ECO:0000256" key="2">
    <source>
        <dbReference type="ARBA" id="ARBA00022475"/>
    </source>
</evidence>
<accession>A0A7G6YAD7</accession>
<evidence type="ECO:0000256" key="7">
    <source>
        <dbReference type="SAM" id="MobiDB-lite"/>
    </source>
</evidence>